<proteinExistence type="predicted"/>
<protein>
    <submittedName>
        <fullName evidence="1">Uncharacterized protein</fullName>
    </submittedName>
</protein>
<evidence type="ECO:0000313" key="1">
    <source>
        <dbReference type="EMBL" id="DAG00446.1"/>
    </source>
</evidence>
<name>A0A8S5V130_9CAUD</name>
<reference evidence="1" key="1">
    <citation type="journal article" date="2021" name="Proc. Natl. Acad. Sci. U.S.A.">
        <title>A Catalog of Tens of Thousands of Viruses from Human Metagenomes Reveals Hidden Associations with Chronic Diseases.</title>
        <authorList>
            <person name="Tisza M.J."/>
            <person name="Buck C.B."/>
        </authorList>
    </citation>
    <scope>NUCLEOTIDE SEQUENCE</scope>
    <source>
        <strain evidence="1">Ct3r22</strain>
    </source>
</reference>
<accession>A0A8S5V130</accession>
<organism evidence="1">
    <name type="scientific">Siphoviridae sp. ct3r22</name>
    <dbReference type="NCBI Taxonomy" id="2825325"/>
    <lineage>
        <taxon>Viruses</taxon>
        <taxon>Duplodnaviria</taxon>
        <taxon>Heunggongvirae</taxon>
        <taxon>Uroviricota</taxon>
        <taxon>Caudoviricetes</taxon>
    </lineage>
</organism>
<dbReference type="EMBL" id="BK016180">
    <property type="protein sequence ID" value="DAG00446.1"/>
    <property type="molecule type" value="Genomic_DNA"/>
</dbReference>
<sequence length="380" mass="45656">MITRKYNIAERQVFKILMMVAGMVEDYPCRKFSSKNELINLISNELMLSIDKVKKILSEFIYFHNFVRLKNKEGEIYVEILREDPLPDEQSEWKDENGDYKYYKNKIYFHNLTNSMRATFKIKDELYHFGIEELEVIECLISAKYGITKYILPIKEDDDPFEKAEKTASKFQHYESVEYIASKTGLTIYKVRNILHKFEEISQRIPQLKKYFRYRNKTRNDESIRKHKGTRTKTIFSPNNRKELNEALNILLEHFHIKVERRIGSIHKSKKLIYDRKGYNGECAKNNIENRLKFIKSPCYRAYYRVKAQLYKIDSDCIGDEIISRKIIRIIDEFYRNDMLDELIEIEEILLYNHVLLNVLEKVQSIQRKCRTINKTRILM</sequence>